<dbReference type="EMBL" id="CP013739">
    <property type="protein sequence ID" value="ALU98438.1"/>
    <property type="molecule type" value="Genomic_DNA"/>
</dbReference>
<dbReference type="KEGG" id="sgb:WQO_33865"/>
<evidence type="ECO:0000259" key="1">
    <source>
        <dbReference type="Pfam" id="PF14534"/>
    </source>
</evidence>
<accession>A0A0U3L0L0</accession>
<dbReference type="Proteomes" id="UP000064183">
    <property type="component" value="Plasmid SGLP1"/>
</dbReference>
<dbReference type="SUPFAM" id="SSF54427">
    <property type="entry name" value="NTF2-like"/>
    <property type="match status" value="1"/>
</dbReference>
<dbReference type="InterPro" id="IPR032710">
    <property type="entry name" value="NTF2-like_dom_sf"/>
</dbReference>
<feature type="domain" description="DUF4440" evidence="1">
    <location>
        <begin position="19"/>
        <end position="129"/>
    </location>
</feature>
<evidence type="ECO:0000313" key="2">
    <source>
        <dbReference type="EMBL" id="ALU98438.1"/>
    </source>
</evidence>
<dbReference type="NCBIfam" id="TIGR02246">
    <property type="entry name" value="SgcJ/EcaC family oxidoreductase"/>
    <property type="match status" value="1"/>
</dbReference>
<name>A0A0U3L0L0_STRGL</name>
<dbReference type="Gene3D" id="3.10.450.50">
    <property type="match status" value="1"/>
</dbReference>
<dbReference type="AlphaFoldDB" id="A0A0U3L0L0"/>
<dbReference type="InterPro" id="IPR011944">
    <property type="entry name" value="Steroid_delta5-4_isomerase"/>
</dbReference>
<dbReference type="InterPro" id="IPR027843">
    <property type="entry name" value="DUF4440"/>
</dbReference>
<proteinExistence type="predicted"/>
<gene>
    <name evidence="2" type="ORF">WQO_33865</name>
</gene>
<keyword evidence="2" id="KW-0614">Plasmid</keyword>
<protein>
    <submittedName>
        <fullName evidence="2">DUF4440 domain-containing protein</fullName>
    </submittedName>
</protein>
<dbReference type="SMR" id="A0A0U3L0L0"/>
<evidence type="ECO:0000313" key="3">
    <source>
        <dbReference type="Proteomes" id="UP000064183"/>
    </source>
</evidence>
<reference evidence="2 3" key="1">
    <citation type="journal article" date="2012" name="J. Bacteriol.">
        <title>Draft genome sequence of Streptomyces globisporus C-1027, which produces an antitumor antibiotic consisting of a nine-membered enediyne with a chromoprotein.</title>
        <authorList>
            <person name="Wang L."/>
            <person name="Wang S."/>
            <person name="He Q."/>
            <person name="Yu T."/>
            <person name="Li Q."/>
            <person name="Hong B."/>
        </authorList>
    </citation>
    <scope>NUCLEOTIDE SEQUENCE [LARGE SCALE GENOMIC DNA]</scope>
    <source>
        <strain evidence="2 3">C-1027</strain>
        <plasmid evidence="2 3">SGLP1</plasmid>
    </source>
</reference>
<dbReference type="GeneID" id="27787433"/>
<dbReference type="RefSeq" id="WP_010056287.1">
    <property type="nucleotide sequence ID" value="NZ_CP013739.1"/>
</dbReference>
<geneLocation type="plasmid" evidence="2 3">
    <name>SGLP1</name>
</geneLocation>
<sequence length="140" mass="14579">MTSTDSTTSAPDAALAAVAALPARIVAAWADHDADRFADVFAEDGTMILPGLFRKGRENIRTHMAAAFAGPYKGTRVIGSPIDARLLGDGIALLITEGGILAPGETEASGDGAVRASWLAVEQDGQWRLAAYQNSPRGND</sequence>
<dbReference type="Pfam" id="PF14534">
    <property type="entry name" value="DUF4440"/>
    <property type="match status" value="1"/>
</dbReference>
<organism evidence="2 3">
    <name type="scientific">Streptomyces globisporus C-1027</name>
    <dbReference type="NCBI Taxonomy" id="1172567"/>
    <lineage>
        <taxon>Bacteria</taxon>
        <taxon>Bacillati</taxon>
        <taxon>Actinomycetota</taxon>
        <taxon>Actinomycetes</taxon>
        <taxon>Kitasatosporales</taxon>
        <taxon>Streptomycetaceae</taxon>
        <taxon>Streptomyces</taxon>
    </lineage>
</organism>